<keyword evidence="1" id="KW-1133">Transmembrane helix</keyword>
<keyword evidence="3" id="KW-1185">Reference proteome</keyword>
<keyword evidence="1" id="KW-0472">Membrane</keyword>
<protein>
    <submittedName>
        <fullName evidence="2">Uncharacterized protein</fullName>
    </submittedName>
</protein>
<reference evidence="2 3" key="1">
    <citation type="submission" date="2016-10" db="EMBL/GenBank/DDBJ databases">
        <authorList>
            <person name="de Groot N.N."/>
        </authorList>
    </citation>
    <scope>NUCLEOTIDE SEQUENCE [LARGE SCALE GENOMIC DNA]</scope>
    <source>
        <strain evidence="2 3">CGMCC 4.2022</strain>
    </source>
</reference>
<accession>A0A1H0B1P9</accession>
<proteinExistence type="predicted"/>
<feature type="transmembrane region" description="Helical" evidence="1">
    <location>
        <begin position="17"/>
        <end position="36"/>
    </location>
</feature>
<evidence type="ECO:0000313" key="2">
    <source>
        <dbReference type="EMBL" id="SDN39549.1"/>
    </source>
</evidence>
<evidence type="ECO:0000256" key="1">
    <source>
        <dbReference type="SAM" id="Phobius"/>
    </source>
</evidence>
<organism evidence="2 3">
    <name type="scientific">Actinacidiphila guanduensis</name>
    <dbReference type="NCBI Taxonomy" id="310781"/>
    <lineage>
        <taxon>Bacteria</taxon>
        <taxon>Bacillati</taxon>
        <taxon>Actinomycetota</taxon>
        <taxon>Actinomycetes</taxon>
        <taxon>Kitasatosporales</taxon>
        <taxon>Streptomycetaceae</taxon>
        <taxon>Actinacidiphila</taxon>
    </lineage>
</organism>
<dbReference type="Proteomes" id="UP000199341">
    <property type="component" value="Unassembled WGS sequence"/>
</dbReference>
<name>A0A1H0B1P9_9ACTN</name>
<sequence length="87" mass="9495">MAAVGQRSGLIAEIAENVVNAGTVAFVLAGLVPLLWEHDGWSGVTHRTGSVAPLSVAYALFGPLGRRWKTRRGRRRAERQQADARMR</sequence>
<gene>
    <name evidence="2" type="ORF">SAMN05216259_10413</name>
</gene>
<evidence type="ECO:0000313" key="3">
    <source>
        <dbReference type="Proteomes" id="UP000199341"/>
    </source>
</evidence>
<feature type="transmembrane region" description="Helical" evidence="1">
    <location>
        <begin position="48"/>
        <end position="65"/>
    </location>
</feature>
<dbReference type="EMBL" id="FNIE01000004">
    <property type="protein sequence ID" value="SDN39549.1"/>
    <property type="molecule type" value="Genomic_DNA"/>
</dbReference>
<keyword evidence="1" id="KW-0812">Transmembrane</keyword>
<dbReference type="AlphaFoldDB" id="A0A1H0B1P9"/>